<dbReference type="NCBIfam" id="TIGR03296">
    <property type="entry name" value="M6dom_TIGR03296"/>
    <property type="match status" value="1"/>
</dbReference>
<evidence type="ECO:0000256" key="1">
    <source>
        <dbReference type="SAM" id="MobiDB-lite"/>
    </source>
</evidence>
<dbReference type="Pfam" id="PF05547">
    <property type="entry name" value="Peptidase_M6"/>
    <property type="match status" value="1"/>
</dbReference>
<dbReference type="Proteomes" id="UP001143463">
    <property type="component" value="Unassembled WGS sequence"/>
</dbReference>
<accession>A0A9W6L191</accession>
<dbReference type="SUPFAM" id="SSF55486">
    <property type="entry name" value="Metalloproteases ('zincins'), catalytic domain"/>
    <property type="match status" value="1"/>
</dbReference>
<evidence type="ECO:0000313" key="3">
    <source>
        <dbReference type="EMBL" id="GLL10965.1"/>
    </source>
</evidence>
<evidence type="ECO:0000313" key="4">
    <source>
        <dbReference type="Proteomes" id="UP001143463"/>
    </source>
</evidence>
<sequence length="478" mass="51359">MRESASSPVLRQLALPGRPRWPGYGDGTIFPPRQFPLGTSAREIGRAAADRTPLRGKVRVVVVLVDFPDRPMQESNEHFEELFFSSGVLPSGSVAEYYREVTGGMVDLVGEVVGPFRLGQSLAWYANNNFGIGRPSGTPRAQRMALDAATVADPGIDFGPYDNDGNGFVDAFIVVHAGAGGEATGNPGDIWSHKWVLASPYSTDATQIYAYLTIPEDARIGVCAHELGHLLFGFPDLYDIDYSSEGVGNWCLMGGGSWNGGGDVPAHPSAWCKLQQGWVTDVDVTSTGTVTFTDVKSTRTVHRLWLDGQRRPEYFLVENRQRTGYDRLLPGPGLLIWHIDETQQDNSDETHYMVGLVQADAQRDLERGRNRGDSGDVYPGSSGNTAFTPTSNPDSNSYTGHVTSVSVTGISASGPSMSATVSVSPAPTPRPAPEVAERRAARLGSVQPNGQVSDAFAKLKSDLATLEQLVDSGRTGAV</sequence>
<comment type="caution">
    <text evidence="3">The sequence shown here is derived from an EMBL/GenBank/DDBJ whole genome shotgun (WGS) entry which is preliminary data.</text>
</comment>
<name>A0A9W6L191_9PSEU</name>
<dbReference type="InterPro" id="IPR008757">
    <property type="entry name" value="Peptidase_M6-like_domain"/>
</dbReference>
<dbReference type="GO" id="GO:0006508">
    <property type="term" value="P:proteolysis"/>
    <property type="evidence" value="ECO:0007669"/>
    <property type="project" value="InterPro"/>
</dbReference>
<feature type="compositionally biased region" description="Polar residues" evidence="1">
    <location>
        <begin position="381"/>
        <end position="419"/>
    </location>
</feature>
<reference evidence="3" key="2">
    <citation type="submission" date="2023-01" db="EMBL/GenBank/DDBJ databases">
        <authorList>
            <person name="Sun Q."/>
            <person name="Evtushenko L."/>
        </authorList>
    </citation>
    <scope>NUCLEOTIDE SEQUENCE</scope>
    <source>
        <strain evidence="3">VKM Ac-1069</strain>
    </source>
</reference>
<dbReference type="PANTHER" id="PTHR41775:SF1">
    <property type="entry name" value="PEPTIDASE M6-LIKE DOMAIN-CONTAINING PROTEIN"/>
    <property type="match status" value="1"/>
</dbReference>
<dbReference type="EMBL" id="BSFQ01000006">
    <property type="protein sequence ID" value="GLL10965.1"/>
    <property type="molecule type" value="Genomic_DNA"/>
</dbReference>
<dbReference type="AlphaFoldDB" id="A0A9W6L191"/>
<dbReference type="PANTHER" id="PTHR41775">
    <property type="entry name" value="SECRETED PROTEIN-RELATED"/>
    <property type="match status" value="1"/>
</dbReference>
<keyword evidence="4" id="KW-1185">Reference proteome</keyword>
<reference evidence="3" key="1">
    <citation type="journal article" date="2014" name="Int. J. Syst. Evol. Microbiol.">
        <title>Complete genome sequence of Corynebacterium casei LMG S-19264T (=DSM 44701T), isolated from a smear-ripened cheese.</title>
        <authorList>
            <consortium name="US DOE Joint Genome Institute (JGI-PGF)"/>
            <person name="Walter F."/>
            <person name="Albersmeier A."/>
            <person name="Kalinowski J."/>
            <person name="Ruckert C."/>
        </authorList>
    </citation>
    <scope>NUCLEOTIDE SEQUENCE</scope>
    <source>
        <strain evidence="3">VKM Ac-1069</strain>
    </source>
</reference>
<dbReference type="GO" id="GO:0008233">
    <property type="term" value="F:peptidase activity"/>
    <property type="evidence" value="ECO:0007669"/>
    <property type="project" value="InterPro"/>
</dbReference>
<feature type="region of interest" description="Disordered" evidence="1">
    <location>
        <begin position="362"/>
        <end position="435"/>
    </location>
</feature>
<proteinExistence type="predicted"/>
<protein>
    <recommendedName>
        <fullName evidence="2">Peptidase M6-like domain-containing protein</fullName>
    </recommendedName>
</protein>
<organism evidence="3 4">
    <name type="scientific">Pseudonocardia halophobica</name>
    <dbReference type="NCBI Taxonomy" id="29401"/>
    <lineage>
        <taxon>Bacteria</taxon>
        <taxon>Bacillati</taxon>
        <taxon>Actinomycetota</taxon>
        <taxon>Actinomycetes</taxon>
        <taxon>Pseudonocardiales</taxon>
        <taxon>Pseudonocardiaceae</taxon>
        <taxon>Pseudonocardia</taxon>
    </lineage>
</organism>
<evidence type="ECO:0000259" key="2">
    <source>
        <dbReference type="Pfam" id="PF05547"/>
    </source>
</evidence>
<feature type="compositionally biased region" description="Basic and acidic residues" evidence="1">
    <location>
        <begin position="362"/>
        <end position="374"/>
    </location>
</feature>
<gene>
    <name evidence="3" type="ORF">GCM10017577_21060</name>
</gene>
<feature type="domain" description="Peptidase M6-like" evidence="2">
    <location>
        <begin position="75"/>
        <end position="263"/>
    </location>
</feature>